<dbReference type="Gene3D" id="1.10.486.10">
    <property type="entry name" value="PCRA, domain 4"/>
    <property type="match status" value="1"/>
</dbReference>
<dbReference type="Gene3D" id="3.90.320.10">
    <property type="match status" value="1"/>
</dbReference>
<evidence type="ECO:0000259" key="17">
    <source>
        <dbReference type="PROSITE" id="PS51198"/>
    </source>
</evidence>
<keyword evidence="4 15" id="KW-0227">DNA damage</keyword>
<dbReference type="InterPro" id="IPR000212">
    <property type="entry name" value="DNA_helicase_UvrD/REP"/>
</dbReference>
<feature type="active site" description="For nuclease activity" evidence="15">
    <location>
        <position position="1018"/>
    </location>
</feature>
<organism evidence="19 20">
    <name type="scientific">Deferribacter autotrophicus</name>
    <dbReference type="NCBI Taxonomy" id="500465"/>
    <lineage>
        <taxon>Bacteria</taxon>
        <taxon>Pseudomonadati</taxon>
        <taxon>Deferribacterota</taxon>
        <taxon>Deferribacteres</taxon>
        <taxon>Deferribacterales</taxon>
        <taxon>Deferribacteraceae</taxon>
        <taxon>Deferribacter</taxon>
    </lineage>
</organism>
<sequence length="1103" mass="129368">MNFNPFTAKFDFNGKNLIEASAGTDKTYSIAAIYLRLLIEKKLNPANILAVTFTIDAAEELKERIRKIIITSYKFLMGEINETELTDSSLKQYLESIPRNESLLRLKEAMLLFDEASIYTIHKFCKRVLSENPIDTNATFEQDFSSDDKDFLIDTLYHLYRQWLYKEDFIIISYFLKKYTDQKLINLINSYFFSINSIIIPPKDVIIDEIKDLHSEVIDFFYQLKNNYNKPAKYKDEFFAQENTLINDFGNFKVSNKIMEAYPDFAEKYQLLCSKIEQHIENNIFNSLEELEKQLNIQKVKKNLLTFTDMIRNVYLAIKNHTFNPKKYGELQALLIDEFQDTDFLQVFIFEKIFEDKTAFFIGDPKQSIYRFRGADLNAYFYATDKVEKKNRFRLTTCYRSTKNLIDNFNKIFSQNNFFQDSKISYEKINVPSLQKLHIVTGDKTKDLCIYLKDVTNKSGILDDVISEINYLLKNAQIKEIVNGCETVRKITPSDIAIIVPSNMDAEDIRAHFSKYGIKTVLNSTKSVFETDEAKELYLLFDALENYSSNVKVQTALLTKIFNKKINELSEETISHYKEKFSEYSKLLTKKGIIPLFLHLFKEEKTKINILKETGGERIFTNYMHILELLQNASRYENLTIENIKKWLSARMTGSVKESEDYELRLESDQNAVKITTIHKSKGLEYPVVFLLFFNYSYSEKYEDFFFTEFDATKGQHVITSKSLASTFAGLEEDIAEKARLFYVSLTRAKGRCYLFDYKTKGYKYLDTFLYGAAIGEKLNFETKISNLTNLLQDTAIIKVIQDESKEIAFQTIYQESLDLKFNEFQGEIKRDYQLSSYSAITHGKSDELTDLFDDEYLEEVLFNELDIKSKTELPPGAKTGNMIHQILETIPYDISDKELKSVIEEFIRNYGFDNNAYNYTFNMVKSLLNKPIIIDGKQFYLKNLSTINKINEFEFYIPIKNLNDFLSSVHNLFLSKGEKDFAEQIKTLINGKFDFKHYLRGFIDLVFEYNGKFYIIDWKTNYLGDNLSDYSLENIKDEIAKNHYYLQILLYQLALYKYLKQLNNKNFKLGEVFYIFTRGFDPSKNLGIFRYRFSEEELDAIE</sequence>
<comment type="similarity">
    <text evidence="15">Belongs to the helicase family. UvrD subfamily.</text>
</comment>
<proteinExistence type="inferred from homology"/>
<dbReference type="GO" id="GO:0043138">
    <property type="term" value="F:3'-5' DNA helicase activity"/>
    <property type="evidence" value="ECO:0007669"/>
    <property type="project" value="UniProtKB-UniRule"/>
</dbReference>
<evidence type="ECO:0000256" key="8">
    <source>
        <dbReference type="ARBA" id="ARBA00022840"/>
    </source>
</evidence>
<dbReference type="GO" id="GO:0005829">
    <property type="term" value="C:cytosol"/>
    <property type="evidence" value="ECO:0007669"/>
    <property type="project" value="TreeGrafter"/>
</dbReference>
<dbReference type="HAMAP" id="MF_01485">
    <property type="entry name" value="RecB"/>
    <property type="match status" value="1"/>
</dbReference>
<dbReference type="GO" id="GO:0009338">
    <property type="term" value="C:exodeoxyribonuclease V complex"/>
    <property type="evidence" value="ECO:0007669"/>
    <property type="project" value="TreeGrafter"/>
</dbReference>
<evidence type="ECO:0000256" key="4">
    <source>
        <dbReference type="ARBA" id="ARBA00022763"/>
    </source>
</evidence>
<keyword evidence="1 15" id="KW-0540">Nuclease</keyword>
<dbReference type="PANTHER" id="PTHR11070:SF23">
    <property type="entry name" value="RECBCD ENZYME SUBUNIT RECB"/>
    <property type="match status" value="1"/>
</dbReference>
<evidence type="ECO:0000259" key="18">
    <source>
        <dbReference type="PROSITE" id="PS51217"/>
    </source>
</evidence>
<evidence type="ECO:0000256" key="16">
    <source>
        <dbReference type="PROSITE-ProRule" id="PRU00560"/>
    </source>
</evidence>
<comment type="catalytic activity">
    <reaction evidence="13 15">
        <text>Couples ATP hydrolysis with the unwinding of duplex DNA by translocating in the 3'-5' direction.</text>
        <dbReference type="EC" id="5.6.2.4"/>
    </reaction>
</comment>
<name>A0A5A8EZQ9_9BACT</name>
<feature type="domain" description="UvrD-like helicase ATP-binding" evidence="17">
    <location>
        <begin position="1"/>
        <end position="402"/>
    </location>
</feature>
<evidence type="ECO:0000256" key="11">
    <source>
        <dbReference type="ARBA" id="ARBA00023204"/>
    </source>
</evidence>
<comment type="function">
    <text evidence="15">A helicase/nuclease that prepares dsDNA breaks (DSB) for recombinational DNA repair. Binds to DSBs and unwinds DNA via a highly rapid and processive ATP-dependent bidirectional helicase activity. Unwinds dsDNA until it encounters a Chi (crossover hotspot instigator) sequence from the 3' direction. Cuts ssDNA a few nucleotides 3' to the Chi site. The properties and activities of the enzyme are changed at Chi. The Chi-altered holoenzyme produces a long 3'-ssDNA overhang and facilitates RecA-binding to the ssDNA for homologous DNA recombination and repair. Holoenzyme degrades any linearized DNA that is unable to undergo homologous recombination. In the holoenzyme this subunit contributes ATPase, 3'-5' helicase, exonuclease activity and loads RecA onto ssDNA.</text>
</comment>
<dbReference type="Gene3D" id="3.40.50.300">
    <property type="entry name" value="P-loop containing nucleotide triphosphate hydrolases"/>
    <property type="match status" value="2"/>
</dbReference>
<gene>
    <name evidence="15" type="primary">recB</name>
    <name evidence="19" type="ORF">FHQ18_10665</name>
</gene>
<reference evidence="19 20" key="1">
    <citation type="submission" date="2019-06" db="EMBL/GenBank/DDBJ databases">
        <title>Genomic insights into carbon and energy metabolism of Deferribacter autotrophicus revealed new metabolic traits in the phylum Deferribacteres.</title>
        <authorList>
            <person name="Slobodkin A.I."/>
            <person name="Slobodkina G.B."/>
            <person name="Allioux M."/>
            <person name="Alain K."/>
            <person name="Jebbar M."/>
            <person name="Shadrin V."/>
            <person name="Kublanov I.V."/>
            <person name="Toshchakov S.V."/>
            <person name="Bonch-Osmolovskaya E.A."/>
        </authorList>
    </citation>
    <scope>NUCLEOTIDE SEQUENCE [LARGE SCALE GENOMIC DNA]</scope>
    <source>
        <strain evidence="19 20">SL50</strain>
    </source>
</reference>
<evidence type="ECO:0000256" key="14">
    <source>
        <dbReference type="ARBA" id="ARBA00048988"/>
    </source>
</evidence>
<dbReference type="Proteomes" id="UP000322876">
    <property type="component" value="Unassembled WGS sequence"/>
</dbReference>
<dbReference type="PANTHER" id="PTHR11070">
    <property type="entry name" value="UVRD / RECB / PCRA DNA HELICASE FAMILY MEMBER"/>
    <property type="match status" value="1"/>
</dbReference>
<keyword evidence="2 15" id="KW-0479">Metal-binding</keyword>
<evidence type="ECO:0000256" key="3">
    <source>
        <dbReference type="ARBA" id="ARBA00022741"/>
    </source>
</evidence>
<feature type="binding site" evidence="15">
    <location>
        <position position="885"/>
    </location>
    <ligand>
        <name>Mg(2+)</name>
        <dbReference type="ChEBI" id="CHEBI:18420"/>
    </ligand>
</feature>
<dbReference type="InterPro" id="IPR027417">
    <property type="entry name" value="P-loop_NTPase"/>
</dbReference>
<feature type="region of interest" description="Nuclease activity, interacts with RecD and RecA" evidence="15">
    <location>
        <begin position="832"/>
        <end position="1103"/>
    </location>
</feature>
<keyword evidence="12 15" id="KW-0413">Isomerase</keyword>
<comment type="cofactor">
    <cofactor evidence="15">
        <name>Mg(2+)</name>
        <dbReference type="ChEBI" id="CHEBI:18420"/>
    </cofactor>
    <text evidence="15">Binds 1 Mg(2+) ion per subunit.</text>
</comment>
<evidence type="ECO:0000256" key="13">
    <source>
        <dbReference type="ARBA" id="ARBA00034617"/>
    </source>
</evidence>
<evidence type="ECO:0000313" key="20">
    <source>
        <dbReference type="Proteomes" id="UP000322876"/>
    </source>
</evidence>
<keyword evidence="20" id="KW-1185">Reference proteome</keyword>
<dbReference type="InterPro" id="IPR014016">
    <property type="entry name" value="UvrD-like_ATP-bd"/>
</dbReference>
<comment type="catalytic activity">
    <reaction evidence="14 15">
        <text>ATP + H2O = ADP + phosphate + H(+)</text>
        <dbReference type="Rhea" id="RHEA:13065"/>
        <dbReference type="ChEBI" id="CHEBI:15377"/>
        <dbReference type="ChEBI" id="CHEBI:15378"/>
        <dbReference type="ChEBI" id="CHEBI:30616"/>
        <dbReference type="ChEBI" id="CHEBI:43474"/>
        <dbReference type="ChEBI" id="CHEBI:456216"/>
        <dbReference type="EC" id="5.6.2.4"/>
    </reaction>
</comment>
<dbReference type="InterPro" id="IPR004586">
    <property type="entry name" value="RecB"/>
</dbReference>
<comment type="domain">
    <text evidence="15">The C-terminal domain has nuclease activity and interacts with RecD. It interacts with RecA, facilitating its loading onto ssDNA.</text>
</comment>
<dbReference type="EC" id="3.1.11.5" evidence="15"/>
<dbReference type="CDD" id="cd22352">
    <property type="entry name" value="RecB_C-like"/>
    <property type="match status" value="1"/>
</dbReference>
<accession>A0A5A8EZQ9</accession>
<dbReference type="InterPro" id="IPR011604">
    <property type="entry name" value="PDDEXK-like_dom_sf"/>
</dbReference>
<dbReference type="SUPFAM" id="SSF52540">
    <property type="entry name" value="P-loop containing nucleoside triphosphate hydrolases"/>
    <property type="match status" value="1"/>
</dbReference>
<dbReference type="OrthoDB" id="9810135at2"/>
<keyword evidence="10 15" id="KW-0238">DNA-binding</keyword>
<feature type="binding site" evidence="15">
    <location>
        <position position="1005"/>
    </location>
    <ligand>
        <name>Mg(2+)</name>
        <dbReference type="ChEBI" id="CHEBI:18420"/>
    </ligand>
</feature>
<feature type="domain" description="UvrD-like helicase C-terminal" evidence="18">
    <location>
        <begin position="409"/>
        <end position="683"/>
    </location>
</feature>
<comment type="miscellaneous">
    <text evidence="15">In the RecBCD complex, RecB has a slow 3'-5' helicase, an exonuclease activity and loads RecA onto ssDNA, RecD has a fast 5'-3' helicase activity, while RecC stimulates the ATPase and processivity of the RecB helicase and contributes to recognition of the Chi site.</text>
</comment>
<dbReference type="InterPro" id="IPR038726">
    <property type="entry name" value="PDDEXK_AddAB-type"/>
</dbReference>
<keyword evidence="7 15" id="KW-0269">Exonuclease</keyword>
<keyword evidence="5 15" id="KW-0378">Hydrolase</keyword>
<dbReference type="Gene3D" id="1.10.3170.10">
    <property type="entry name" value="Recbcd, chain B, domain 2"/>
    <property type="match status" value="1"/>
</dbReference>
<dbReference type="PROSITE" id="PS51198">
    <property type="entry name" value="UVRD_HELICASE_ATP_BIND"/>
    <property type="match status" value="1"/>
</dbReference>
<dbReference type="GO" id="GO:0003677">
    <property type="term" value="F:DNA binding"/>
    <property type="evidence" value="ECO:0007669"/>
    <property type="project" value="UniProtKB-UniRule"/>
</dbReference>
<keyword evidence="9 15" id="KW-0460">Magnesium</keyword>
<dbReference type="GO" id="GO:0008854">
    <property type="term" value="F:exodeoxyribonuclease V activity"/>
    <property type="evidence" value="ECO:0007669"/>
    <property type="project" value="UniProtKB-EC"/>
</dbReference>
<feature type="binding site" evidence="15">
    <location>
        <position position="1018"/>
    </location>
    <ligand>
        <name>Mg(2+)</name>
        <dbReference type="ChEBI" id="CHEBI:18420"/>
    </ligand>
</feature>
<dbReference type="RefSeq" id="WP_149267167.1">
    <property type="nucleotide sequence ID" value="NZ_VFJB01000009.1"/>
</dbReference>
<dbReference type="Pfam" id="PF12705">
    <property type="entry name" value="PDDEXK_1"/>
    <property type="match status" value="1"/>
</dbReference>
<dbReference type="GO" id="GO:0000724">
    <property type="term" value="P:double-strand break repair via homologous recombination"/>
    <property type="evidence" value="ECO:0007669"/>
    <property type="project" value="UniProtKB-UniRule"/>
</dbReference>
<comment type="domain">
    <text evidence="15">The N-terminal DNA-binding domain is a ssDNA-dependent ATPase and has ATP-dependent 3'-5' helicase function. This domain interacts with RecC.</text>
</comment>
<dbReference type="AlphaFoldDB" id="A0A5A8EZQ9"/>
<comment type="catalytic activity">
    <reaction evidence="15">
        <text>Exonucleolytic cleavage (in the presence of ATP) in either 5'- to 3'- or 3'- to 5'-direction to yield 5'-phosphooligonucleotides.</text>
        <dbReference type="EC" id="3.1.11.5"/>
    </reaction>
</comment>
<dbReference type="InterPro" id="IPR011335">
    <property type="entry name" value="Restrct_endonuc-II-like"/>
</dbReference>
<keyword evidence="6 15" id="KW-0347">Helicase</keyword>
<keyword evidence="11 15" id="KW-0234">DNA repair</keyword>
<keyword evidence="8 15" id="KW-0067">ATP-binding</keyword>
<protein>
    <recommendedName>
        <fullName evidence="15">RecBCD enzyme subunit RecB</fullName>
        <ecNumber evidence="15">3.1.11.5</ecNumber>
        <ecNumber evidence="15">5.6.2.4</ecNumber>
    </recommendedName>
    <alternativeName>
        <fullName evidence="15">DNA 3'-5' helicase subunit RecB</fullName>
    </alternativeName>
    <alternativeName>
        <fullName evidence="15">Exonuclease V subunit RecB</fullName>
        <shortName evidence="15">ExoV subunit RecB</shortName>
    </alternativeName>
    <alternativeName>
        <fullName evidence="15">Helicase/nuclease RecBCD subunit RecB</fullName>
    </alternativeName>
</protein>
<comment type="subunit">
    <text evidence="15">Heterotrimer of RecB, RecC and RecD. All subunits contribute to DNA-binding. Interacts with RecA.</text>
</comment>
<evidence type="ECO:0000256" key="12">
    <source>
        <dbReference type="ARBA" id="ARBA00023235"/>
    </source>
</evidence>
<dbReference type="Pfam" id="PF00580">
    <property type="entry name" value="UvrD-helicase"/>
    <property type="match status" value="1"/>
</dbReference>
<feature type="binding site" evidence="16">
    <location>
        <begin position="20"/>
        <end position="27"/>
    </location>
    <ligand>
        <name>ATP</name>
        <dbReference type="ChEBI" id="CHEBI:30616"/>
    </ligand>
</feature>
<evidence type="ECO:0000313" key="19">
    <source>
        <dbReference type="EMBL" id="KAA0257022.1"/>
    </source>
</evidence>
<dbReference type="SUPFAM" id="SSF52980">
    <property type="entry name" value="Restriction endonuclease-like"/>
    <property type="match status" value="1"/>
</dbReference>
<keyword evidence="3 15" id="KW-0547">Nucleotide-binding</keyword>
<evidence type="ECO:0000256" key="9">
    <source>
        <dbReference type="ARBA" id="ARBA00022842"/>
    </source>
</evidence>
<evidence type="ECO:0000256" key="10">
    <source>
        <dbReference type="ARBA" id="ARBA00023125"/>
    </source>
</evidence>
<evidence type="ECO:0000256" key="7">
    <source>
        <dbReference type="ARBA" id="ARBA00022839"/>
    </source>
</evidence>
<dbReference type="Pfam" id="PF13361">
    <property type="entry name" value="UvrD_C"/>
    <property type="match status" value="1"/>
</dbReference>
<evidence type="ECO:0000256" key="15">
    <source>
        <dbReference type="HAMAP-Rule" id="MF_01485"/>
    </source>
</evidence>
<dbReference type="GO" id="GO:0005524">
    <property type="term" value="F:ATP binding"/>
    <property type="evidence" value="ECO:0007669"/>
    <property type="project" value="UniProtKB-UniRule"/>
</dbReference>
<dbReference type="InterPro" id="IPR014017">
    <property type="entry name" value="DNA_helicase_UvrD-like_C"/>
</dbReference>
<dbReference type="PROSITE" id="PS51217">
    <property type="entry name" value="UVRD_HELICASE_CTER"/>
    <property type="match status" value="1"/>
</dbReference>
<dbReference type="GO" id="GO:0016887">
    <property type="term" value="F:ATP hydrolysis activity"/>
    <property type="evidence" value="ECO:0007669"/>
    <property type="project" value="RHEA"/>
</dbReference>
<dbReference type="EC" id="5.6.2.4" evidence="15"/>
<dbReference type="GO" id="GO:0000287">
    <property type="term" value="F:magnesium ion binding"/>
    <property type="evidence" value="ECO:0007669"/>
    <property type="project" value="UniProtKB-UniRule"/>
</dbReference>
<evidence type="ECO:0000256" key="2">
    <source>
        <dbReference type="ARBA" id="ARBA00022723"/>
    </source>
</evidence>
<evidence type="ECO:0000256" key="5">
    <source>
        <dbReference type="ARBA" id="ARBA00022801"/>
    </source>
</evidence>
<dbReference type="EMBL" id="VFJB01000009">
    <property type="protein sequence ID" value="KAA0257022.1"/>
    <property type="molecule type" value="Genomic_DNA"/>
</dbReference>
<evidence type="ECO:0000256" key="6">
    <source>
        <dbReference type="ARBA" id="ARBA00022806"/>
    </source>
</evidence>
<comment type="caution">
    <text evidence="19">The sequence shown here is derived from an EMBL/GenBank/DDBJ whole genome shotgun (WGS) entry which is preliminary data.</text>
</comment>
<feature type="region of interest" description="DNA-binding and helicase activity, interacts with RecC" evidence="15">
    <location>
        <begin position="1"/>
        <end position="793"/>
    </location>
</feature>
<evidence type="ECO:0000256" key="1">
    <source>
        <dbReference type="ARBA" id="ARBA00022722"/>
    </source>
</evidence>